<evidence type="ECO:0000256" key="5">
    <source>
        <dbReference type="ARBA" id="ARBA00022989"/>
    </source>
</evidence>
<dbReference type="GO" id="GO:0005886">
    <property type="term" value="C:plasma membrane"/>
    <property type="evidence" value="ECO:0007669"/>
    <property type="project" value="UniProtKB-SubCell"/>
</dbReference>
<keyword evidence="5 7" id="KW-1133">Transmembrane helix</keyword>
<dbReference type="CDD" id="cd06261">
    <property type="entry name" value="TM_PBP2"/>
    <property type="match status" value="1"/>
</dbReference>
<feature type="transmembrane region" description="Helical" evidence="7">
    <location>
        <begin position="98"/>
        <end position="118"/>
    </location>
</feature>
<proteinExistence type="inferred from homology"/>
<dbReference type="InterPro" id="IPR000515">
    <property type="entry name" value="MetI-like"/>
</dbReference>
<evidence type="ECO:0000256" key="1">
    <source>
        <dbReference type="ARBA" id="ARBA00004651"/>
    </source>
</evidence>
<feature type="transmembrane region" description="Helical" evidence="7">
    <location>
        <begin position="63"/>
        <end position="86"/>
    </location>
</feature>
<dbReference type="OrthoDB" id="9810086at2"/>
<protein>
    <submittedName>
        <fullName evidence="9">Sugar ABC transporter permease</fullName>
    </submittedName>
</protein>
<sequence>MIFSLFFGVYSICCLLPIILVLSVSFSEEKSVLTDGYRFLPVHFSLEAYRFMLLDIHQIVKSYGISILVTVAGTAISVIIMSLFAYPISRQDFPHKRIFTFFMFFTMLFNGGLVPWYLVYTQFLDLKNSIWALIIPLLISPFFVLVIRTFFQTTIPPALIESARIDGAGETTIFSRIVMPLSLPVLATVALFSTLNYWNDWFLSLVFITDNTTISIQYLMYKAMLNIQFMTTNIQAQQGFTQAGGSMNLPTESVRMAMCVIGVGPIVFAYPFFQRFFIKGLTVGSVKG</sequence>
<feature type="transmembrane region" description="Helical" evidence="7">
    <location>
        <begin position="130"/>
        <end position="151"/>
    </location>
</feature>
<keyword evidence="3" id="KW-1003">Cell membrane</keyword>
<keyword evidence="10" id="KW-1185">Reference proteome</keyword>
<accession>A0A198AKK0</accession>
<dbReference type="AlphaFoldDB" id="A0A198AKK0"/>
<evidence type="ECO:0000313" key="10">
    <source>
        <dbReference type="Proteomes" id="UP000078454"/>
    </source>
</evidence>
<dbReference type="PANTHER" id="PTHR43744:SF9">
    <property type="entry name" value="POLYGALACTURONAN_RHAMNOGALACTURONAN TRANSPORT SYSTEM PERMEASE PROTEIN YTCP"/>
    <property type="match status" value="1"/>
</dbReference>
<comment type="similarity">
    <text evidence="7">Belongs to the binding-protein-dependent transport system permease family.</text>
</comment>
<evidence type="ECO:0000256" key="3">
    <source>
        <dbReference type="ARBA" id="ARBA00022475"/>
    </source>
</evidence>
<dbReference type="SUPFAM" id="SSF161098">
    <property type="entry name" value="MetI-like"/>
    <property type="match status" value="1"/>
</dbReference>
<dbReference type="Proteomes" id="UP000078454">
    <property type="component" value="Unassembled WGS sequence"/>
</dbReference>
<dbReference type="Gene3D" id="1.10.3720.10">
    <property type="entry name" value="MetI-like"/>
    <property type="match status" value="1"/>
</dbReference>
<evidence type="ECO:0000256" key="2">
    <source>
        <dbReference type="ARBA" id="ARBA00022448"/>
    </source>
</evidence>
<comment type="caution">
    <text evidence="9">The sequence shown here is derived from an EMBL/GenBank/DDBJ whole genome shotgun (WGS) entry which is preliminary data.</text>
</comment>
<name>A0A198AKK0_9BACL</name>
<feature type="domain" description="ABC transmembrane type-1" evidence="8">
    <location>
        <begin position="63"/>
        <end position="262"/>
    </location>
</feature>
<organism evidence="9 10">
    <name type="scientific">Paenibacillus oryzisoli</name>
    <dbReference type="NCBI Taxonomy" id="1850517"/>
    <lineage>
        <taxon>Bacteria</taxon>
        <taxon>Bacillati</taxon>
        <taxon>Bacillota</taxon>
        <taxon>Bacilli</taxon>
        <taxon>Bacillales</taxon>
        <taxon>Paenibacillaceae</taxon>
        <taxon>Paenibacillus</taxon>
    </lineage>
</organism>
<dbReference type="STRING" id="1850517.A8708_30575"/>
<reference evidence="9 10" key="1">
    <citation type="submission" date="2016-05" db="EMBL/GenBank/DDBJ databases">
        <title>Paenibacillus sp. 1ZS3-15 nov., isolated from the rhizosphere soil.</title>
        <authorList>
            <person name="Zhang X.X."/>
            <person name="Zhang J."/>
        </authorList>
    </citation>
    <scope>NUCLEOTIDE SEQUENCE [LARGE SCALE GENOMIC DNA]</scope>
    <source>
        <strain evidence="9 10">1ZS3-15</strain>
    </source>
</reference>
<evidence type="ECO:0000313" key="9">
    <source>
        <dbReference type="EMBL" id="OAS21448.1"/>
    </source>
</evidence>
<dbReference type="PROSITE" id="PS50928">
    <property type="entry name" value="ABC_TM1"/>
    <property type="match status" value="1"/>
</dbReference>
<keyword evidence="6 7" id="KW-0472">Membrane</keyword>
<feature type="transmembrane region" description="Helical" evidence="7">
    <location>
        <begin position="254"/>
        <end position="273"/>
    </location>
</feature>
<dbReference type="PANTHER" id="PTHR43744">
    <property type="entry name" value="ABC TRANSPORTER PERMEASE PROTEIN MG189-RELATED-RELATED"/>
    <property type="match status" value="1"/>
</dbReference>
<evidence type="ECO:0000256" key="7">
    <source>
        <dbReference type="RuleBase" id="RU363032"/>
    </source>
</evidence>
<comment type="subcellular location">
    <subcellularLocation>
        <location evidence="1 7">Cell membrane</location>
        <topology evidence="1 7">Multi-pass membrane protein</topology>
    </subcellularLocation>
</comment>
<gene>
    <name evidence="9" type="ORF">A8708_30575</name>
</gene>
<keyword evidence="4 7" id="KW-0812">Transmembrane</keyword>
<evidence type="ECO:0000256" key="6">
    <source>
        <dbReference type="ARBA" id="ARBA00023136"/>
    </source>
</evidence>
<dbReference type="Pfam" id="PF00528">
    <property type="entry name" value="BPD_transp_1"/>
    <property type="match status" value="1"/>
</dbReference>
<evidence type="ECO:0000256" key="4">
    <source>
        <dbReference type="ARBA" id="ARBA00022692"/>
    </source>
</evidence>
<feature type="transmembrane region" description="Helical" evidence="7">
    <location>
        <begin position="172"/>
        <end position="195"/>
    </location>
</feature>
<dbReference type="EMBL" id="LYPB01000049">
    <property type="protein sequence ID" value="OAS21448.1"/>
    <property type="molecule type" value="Genomic_DNA"/>
</dbReference>
<dbReference type="InterPro" id="IPR035906">
    <property type="entry name" value="MetI-like_sf"/>
</dbReference>
<keyword evidence="2 7" id="KW-0813">Transport</keyword>
<dbReference type="GO" id="GO:0055085">
    <property type="term" value="P:transmembrane transport"/>
    <property type="evidence" value="ECO:0007669"/>
    <property type="project" value="InterPro"/>
</dbReference>
<evidence type="ECO:0000259" key="8">
    <source>
        <dbReference type="PROSITE" id="PS50928"/>
    </source>
</evidence>